<sequence>METESYSHSTGVQDPLSLESKPKKPAGGWRAIKYILGNESFEKLASMSLVANITVYLRTKYNLNGILLVNVVTIWSGSSNLSSIAGAIISDVCLGRFLTLLIGTICSLLGMVGMTLTTSIPQLRPPECNEQSPCTQPHKLQLGFLFTALGMIALGAGCIRPCNIAFGADQFDTKTEKGRAQLESFFNWWYLLFTVALVIALTGVVYIQTNISWMIGFAIPTACLAISITVFLIGQHTYIYKKTQGSVFIDMAKVVAASFRKRKINLGSVDNQHSFYDPVQEKEAEIANPTKLKRFNCLDKAAVITDPGELDAQGMPTNSWKLCSVQQVQQLKCLVGIIPVWFSGIACFLVMDQQSTFGVLQAIQMNRSVGNHFKIPPAWLSITSMIALSIWIYIYEGIYIPTAKKILKRRSRLLLQHRIGIGIVMSILCMVVAGVVEKRRRELAIKQGSFTSSVPVLLLVPQFILSGLTEAFSAVAIMEFVTVQMPESMRSVAGSIFFLSLSIASYLSALIVNVISSVTGRNRKSPWLGGHDLNKNRLDYYYYIIATLGVINLIYFTFFASSYASCGKAIKVAEESQLQNSVNQLEARDFPPNEIMQDEERGLDARTI</sequence>
<evidence type="ECO:0000256" key="5">
    <source>
        <dbReference type="ARBA" id="ARBA00023136"/>
    </source>
</evidence>
<dbReference type="PANTHER" id="PTHR11654">
    <property type="entry name" value="OLIGOPEPTIDE TRANSPORTER-RELATED"/>
    <property type="match status" value="1"/>
</dbReference>
<dbReference type="InterPro" id="IPR036259">
    <property type="entry name" value="MFS_trans_sf"/>
</dbReference>
<evidence type="ECO:0000256" key="3">
    <source>
        <dbReference type="ARBA" id="ARBA00022692"/>
    </source>
</evidence>
<feature type="transmembrane region" description="Helical" evidence="8">
    <location>
        <begin position="493"/>
        <end position="520"/>
    </location>
</feature>
<feature type="transmembrane region" description="Helical" evidence="8">
    <location>
        <begin position="140"/>
        <end position="166"/>
    </location>
</feature>
<name>A0AAD2DHY0_9LAMI</name>
<reference evidence="9" key="1">
    <citation type="submission" date="2023-05" db="EMBL/GenBank/DDBJ databases">
        <authorList>
            <person name="Huff M."/>
        </authorList>
    </citation>
    <scope>NUCLEOTIDE SEQUENCE</scope>
</reference>
<dbReference type="Pfam" id="PF00854">
    <property type="entry name" value="PTR2"/>
    <property type="match status" value="1"/>
</dbReference>
<dbReference type="EMBL" id="OU503036">
    <property type="protein sequence ID" value="CAI9754599.1"/>
    <property type="molecule type" value="Genomic_DNA"/>
</dbReference>
<keyword evidence="5 8" id="KW-0472">Membrane</keyword>
<feature type="transmembrane region" description="Helical" evidence="8">
    <location>
        <begin position="419"/>
        <end position="436"/>
    </location>
</feature>
<dbReference type="SUPFAM" id="SSF103473">
    <property type="entry name" value="MFS general substrate transporter"/>
    <property type="match status" value="1"/>
</dbReference>
<evidence type="ECO:0000256" key="2">
    <source>
        <dbReference type="ARBA" id="ARBA00005982"/>
    </source>
</evidence>
<evidence type="ECO:0000256" key="6">
    <source>
        <dbReference type="ARBA" id="ARBA00044504"/>
    </source>
</evidence>
<dbReference type="GO" id="GO:0016020">
    <property type="term" value="C:membrane"/>
    <property type="evidence" value="ECO:0007669"/>
    <property type="project" value="UniProtKB-SubCell"/>
</dbReference>
<feature type="transmembrane region" description="Helical" evidence="8">
    <location>
        <begin position="66"/>
        <end position="90"/>
    </location>
</feature>
<gene>
    <name evidence="9" type="ORF">FPE_LOCUS2030</name>
</gene>
<organism evidence="9 10">
    <name type="scientific">Fraxinus pennsylvanica</name>
    <dbReference type="NCBI Taxonomy" id="56036"/>
    <lineage>
        <taxon>Eukaryota</taxon>
        <taxon>Viridiplantae</taxon>
        <taxon>Streptophyta</taxon>
        <taxon>Embryophyta</taxon>
        <taxon>Tracheophyta</taxon>
        <taxon>Spermatophyta</taxon>
        <taxon>Magnoliopsida</taxon>
        <taxon>eudicotyledons</taxon>
        <taxon>Gunneridae</taxon>
        <taxon>Pentapetalae</taxon>
        <taxon>asterids</taxon>
        <taxon>lamiids</taxon>
        <taxon>Lamiales</taxon>
        <taxon>Oleaceae</taxon>
        <taxon>Oleeae</taxon>
        <taxon>Fraxinus</taxon>
    </lineage>
</organism>
<dbReference type="GO" id="GO:0022857">
    <property type="term" value="F:transmembrane transporter activity"/>
    <property type="evidence" value="ECO:0007669"/>
    <property type="project" value="InterPro"/>
</dbReference>
<feature type="region of interest" description="Disordered" evidence="7">
    <location>
        <begin position="1"/>
        <end position="25"/>
    </location>
</feature>
<protein>
    <recommendedName>
        <fullName evidence="11">NPF family transporter</fullName>
    </recommendedName>
</protein>
<dbReference type="CDD" id="cd17416">
    <property type="entry name" value="MFS_NPF1_2"/>
    <property type="match status" value="1"/>
</dbReference>
<evidence type="ECO:0000313" key="10">
    <source>
        <dbReference type="Proteomes" id="UP000834106"/>
    </source>
</evidence>
<dbReference type="InterPro" id="IPR000109">
    <property type="entry name" value="POT_fam"/>
</dbReference>
<feature type="transmembrane region" description="Helical" evidence="8">
    <location>
        <begin position="213"/>
        <end position="234"/>
    </location>
</feature>
<accession>A0AAD2DHY0</accession>
<dbReference type="Proteomes" id="UP000834106">
    <property type="component" value="Chromosome 1"/>
</dbReference>
<feature type="transmembrane region" description="Helical" evidence="8">
    <location>
        <begin position="97"/>
        <end position="120"/>
    </location>
</feature>
<evidence type="ECO:0000256" key="4">
    <source>
        <dbReference type="ARBA" id="ARBA00022989"/>
    </source>
</evidence>
<evidence type="ECO:0008006" key="11">
    <source>
        <dbReference type="Google" id="ProtNLM"/>
    </source>
</evidence>
<feature type="transmembrane region" description="Helical" evidence="8">
    <location>
        <begin position="187"/>
        <end position="207"/>
    </location>
</feature>
<evidence type="ECO:0000256" key="8">
    <source>
        <dbReference type="SAM" id="Phobius"/>
    </source>
</evidence>
<evidence type="ECO:0000256" key="1">
    <source>
        <dbReference type="ARBA" id="ARBA00004141"/>
    </source>
</evidence>
<keyword evidence="3 8" id="KW-0812">Transmembrane</keyword>
<feature type="transmembrane region" description="Helical" evidence="8">
    <location>
        <begin position="378"/>
        <end position="398"/>
    </location>
</feature>
<evidence type="ECO:0000256" key="7">
    <source>
        <dbReference type="SAM" id="MobiDB-lite"/>
    </source>
</evidence>
<dbReference type="Gene3D" id="1.20.1250.20">
    <property type="entry name" value="MFS general substrate transporter like domains"/>
    <property type="match status" value="1"/>
</dbReference>
<comment type="similarity">
    <text evidence="2">Belongs to the major facilitator superfamily. Proton-dependent oligopeptide transporter (POT/PTR) (TC 2.A.17) family.</text>
</comment>
<feature type="transmembrane region" description="Helical" evidence="8">
    <location>
        <begin position="456"/>
        <end position="481"/>
    </location>
</feature>
<keyword evidence="4 8" id="KW-1133">Transmembrane helix</keyword>
<proteinExistence type="inferred from homology"/>
<keyword evidence="10" id="KW-1185">Reference proteome</keyword>
<dbReference type="AlphaFoldDB" id="A0AAD2DHY0"/>
<comment type="similarity">
    <text evidence="6">Belongs to the major facilitator superfamily. Phosphate:H(+) symporter (TC 2.A.1.9) family.</text>
</comment>
<feature type="transmembrane region" description="Helical" evidence="8">
    <location>
        <begin position="540"/>
        <end position="561"/>
    </location>
</feature>
<evidence type="ECO:0000313" key="9">
    <source>
        <dbReference type="EMBL" id="CAI9754599.1"/>
    </source>
</evidence>
<feature type="compositionally biased region" description="Polar residues" evidence="7">
    <location>
        <begin position="1"/>
        <end position="12"/>
    </location>
</feature>
<comment type="subcellular location">
    <subcellularLocation>
        <location evidence="1">Membrane</location>
        <topology evidence="1">Multi-pass membrane protein</topology>
    </subcellularLocation>
</comment>